<organism evidence="3 4">
    <name type="scientific">Caulobacter segnis (strain ATCC 21756 / DSM 7131 / JCM 7823 / NBRC 15250 / LMG 17158 / TK0059)</name>
    <name type="common">Mycoplana segnis</name>
    <dbReference type="NCBI Taxonomy" id="509190"/>
    <lineage>
        <taxon>Bacteria</taxon>
        <taxon>Pseudomonadati</taxon>
        <taxon>Pseudomonadota</taxon>
        <taxon>Alphaproteobacteria</taxon>
        <taxon>Caulobacterales</taxon>
        <taxon>Caulobacteraceae</taxon>
        <taxon>Caulobacter</taxon>
    </lineage>
</organism>
<gene>
    <name evidence="3" type="ordered locus">Cseg_1558</name>
</gene>
<dbReference type="InterPro" id="IPR000792">
    <property type="entry name" value="Tscrpt_reg_LuxR_C"/>
</dbReference>
<evidence type="ECO:0000313" key="4">
    <source>
        <dbReference type="Proteomes" id="UP000002629"/>
    </source>
</evidence>
<feature type="domain" description="HTH luxR-type" evidence="2">
    <location>
        <begin position="1"/>
        <end position="65"/>
    </location>
</feature>
<reference evidence="4" key="1">
    <citation type="journal article" date="2011" name="J. Bacteriol.">
        <title>Genome sequences of eight morphologically diverse alphaproteobacteria.</title>
        <authorList>
            <consortium name="US DOE Joint Genome Institute"/>
            <person name="Brown P.J."/>
            <person name="Kysela D.T."/>
            <person name="Buechlein A."/>
            <person name="Hemmerich C."/>
            <person name="Brun Y.V."/>
        </authorList>
    </citation>
    <scope>NUCLEOTIDE SEQUENCE [LARGE SCALE GENOMIC DNA]</scope>
    <source>
        <strain evidence="4">ATCC 21756 / DSM 7131 / JCM 7823 / NBRC 15250 / LMG 17158 / TK0059</strain>
    </source>
</reference>
<proteinExistence type="predicted"/>
<dbReference type="RefSeq" id="WP_013078704.1">
    <property type="nucleotide sequence ID" value="NC_014100.1"/>
</dbReference>
<keyword evidence="1" id="KW-0812">Transmembrane</keyword>
<dbReference type="InterPro" id="IPR016032">
    <property type="entry name" value="Sig_transdc_resp-reg_C-effctor"/>
</dbReference>
<dbReference type="GO" id="GO:0003677">
    <property type="term" value="F:DNA binding"/>
    <property type="evidence" value="ECO:0007669"/>
    <property type="project" value="InterPro"/>
</dbReference>
<evidence type="ECO:0000256" key="1">
    <source>
        <dbReference type="SAM" id="Phobius"/>
    </source>
</evidence>
<accession>D5VG42</accession>
<evidence type="ECO:0000313" key="3">
    <source>
        <dbReference type="EMBL" id="ADG10045.1"/>
    </source>
</evidence>
<dbReference type="InterPro" id="IPR036388">
    <property type="entry name" value="WH-like_DNA-bd_sf"/>
</dbReference>
<dbReference type="KEGG" id="cse:Cseg_1558"/>
<dbReference type="eggNOG" id="COG2771">
    <property type="taxonomic scope" value="Bacteria"/>
</dbReference>
<dbReference type="GO" id="GO:0006355">
    <property type="term" value="P:regulation of DNA-templated transcription"/>
    <property type="evidence" value="ECO:0007669"/>
    <property type="project" value="InterPro"/>
</dbReference>
<dbReference type="SUPFAM" id="SSF46894">
    <property type="entry name" value="C-terminal effector domain of the bipartite response regulators"/>
    <property type="match status" value="1"/>
</dbReference>
<dbReference type="SMART" id="SM00421">
    <property type="entry name" value="HTH_LUXR"/>
    <property type="match status" value="1"/>
</dbReference>
<dbReference type="HOGENOM" id="CLU_1208033_0_0_5"/>
<protein>
    <submittedName>
        <fullName evidence="3">Transcriptional regulator, LuxR family</fullName>
    </submittedName>
</protein>
<evidence type="ECO:0000259" key="2">
    <source>
        <dbReference type="PROSITE" id="PS50043"/>
    </source>
</evidence>
<keyword evidence="1" id="KW-0472">Membrane</keyword>
<dbReference type="STRING" id="509190.Cseg_1558"/>
<feature type="transmembrane region" description="Helical" evidence="1">
    <location>
        <begin position="94"/>
        <end position="116"/>
    </location>
</feature>
<dbReference type="PROSITE" id="PS50043">
    <property type="entry name" value="HTH_LUXR_2"/>
    <property type="match status" value="1"/>
</dbReference>
<dbReference type="Proteomes" id="UP000002629">
    <property type="component" value="Chromosome"/>
</dbReference>
<keyword evidence="1" id="KW-1133">Transmembrane helix</keyword>
<name>D5VG42_CAUST</name>
<sequence length="229" mass="24133">MPDLSRLSDAERRALLLLAQGHTAKSAAALLDTTEAAVNERLREARRKTGVGSSRELARLVSRENRDEKIGVAGGVGHAAVEGRVLNLRARWPVLLGVSALVILASVVGAVTALAVSGQAAPDPTTPPRVVATYPKPGDVVPAGPLTLKVTFDRPMQPKSFAFVMRDRESYPDCSGSPAQSPDGRSYSLNCTVQAGRTYLVGFNSPSNPFFKSLAGVPATPVTLTFSAK</sequence>
<dbReference type="AlphaFoldDB" id="D5VG42"/>
<dbReference type="EMBL" id="CP002008">
    <property type="protein sequence ID" value="ADG10045.1"/>
    <property type="molecule type" value="Genomic_DNA"/>
</dbReference>
<dbReference type="Gene3D" id="1.10.10.10">
    <property type="entry name" value="Winged helix-like DNA-binding domain superfamily/Winged helix DNA-binding domain"/>
    <property type="match status" value="1"/>
</dbReference>